<dbReference type="EMBL" id="JARK01000071">
    <property type="protein sequence ID" value="EYC44137.1"/>
    <property type="molecule type" value="Genomic_DNA"/>
</dbReference>
<sequence>MAKIRFPKFKDRGSPHSVFELLTYFEPTRCADSGNFAGANLHAKTCFTVDLIDRTGQYVFTRRCCCGGQTTQLGVSPVPTPRNGYFDPIKGWVFGTSVTFPVHFWNQRGDKVKDLLMSSTKNEVGPCF</sequence>
<dbReference type="AlphaFoldDB" id="A0A016WY07"/>
<keyword evidence="2" id="KW-1185">Reference proteome</keyword>
<dbReference type="Proteomes" id="UP000024635">
    <property type="component" value="Unassembled WGS sequence"/>
</dbReference>
<name>A0A016WY07_9BILA</name>
<proteinExistence type="predicted"/>
<comment type="caution">
    <text evidence="1">The sequence shown here is derived from an EMBL/GenBank/DDBJ whole genome shotgun (WGS) entry which is preliminary data.</text>
</comment>
<protein>
    <submittedName>
        <fullName evidence="1">Uncharacterized protein</fullName>
    </submittedName>
</protein>
<evidence type="ECO:0000313" key="2">
    <source>
        <dbReference type="Proteomes" id="UP000024635"/>
    </source>
</evidence>
<evidence type="ECO:0000313" key="1">
    <source>
        <dbReference type="EMBL" id="EYC44137.1"/>
    </source>
</evidence>
<organism evidence="1 2">
    <name type="scientific">Ancylostoma ceylanicum</name>
    <dbReference type="NCBI Taxonomy" id="53326"/>
    <lineage>
        <taxon>Eukaryota</taxon>
        <taxon>Metazoa</taxon>
        <taxon>Ecdysozoa</taxon>
        <taxon>Nematoda</taxon>
        <taxon>Chromadorea</taxon>
        <taxon>Rhabditida</taxon>
        <taxon>Rhabditina</taxon>
        <taxon>Rhabditomorpha</taxon>
        <taxon>Strongyloidea</taxon>
        <taxon>Ancylostomatidae</taxon>
        <taxon>Ancylostomatinae</taxon>
        <taxon>Ancylostoma</taxon>
    </lineage>
</organism>
<gene>
    <name evidence="1" type="primary">Acey_s0471.g2053</name>
    <name evidence="1" type="ORF">Y032_0471g2053</name>
</gene>
<reference evidence="2" key="1">
    <citation type="journal article" date="2015" name="Nat. Genet.">
        <title>The genome and transcriptome of the zoonotic hookworm Ancylostoma ceylanicum identify infection-specific gene families.</title>
        <authorList>
            <person name="Schwarz E.M."/>
            <person name="Hu Y."/>
            <person name="Antoshechkin I."/>
            <person name="Miller M.M."/>
            <person name="Sternberg P.W."/>
            <person name="Aroian R.V."/>
        </authorList>
    </citation>
    <scope>NUCLEOTIDE SEQUENCE</scope>
    <source>
        <strain evidence="2">HY135</strain>
    </source>
</reference>
<accession>A0A016WY07</accession>